<dbReference type="Proteomes" id="UP001055156">
    <property type="component" value="Unassembled WGS sequence"/>
</dbReference>
<comment type="caution">
    <text evidence="1">The sequence shown here is derived from an EMBL/GenBank/DDBJ whole genome shotgun (WGS) entry which is preliminary data.</text>
</comment>
<keyword evidence="2" id="KW-1185">Reference proteome</keyword>
<accession>A0ABQ4TAI1</accession>
<gene>
    <name evidence="1" type="ORF">LKMONMHP_2752</name>
</gene>
<organism evidence="1 2">
    <name type="scientific">Methylobacterium organophilum</name>
    <dbReference type="NCBI Taxonomy" id="410"/>
    <lineage>
        <taxon>Bacteria</taxon>
        <taxon>Pseudomonadati</taxon>
        <taxon>Pseudomonadota</taxon>
        <taxon>Alphaproteobacteria</taxon>
        <taxon>Hyphomicrobiales</taxon>
        <taxon>Methylobacteriaceae</taxon>
        <taxon>Methylobacterium</taxon>
    </lineage>
</organism>
<evidence type="ECO:0008006" key="3">
    <source>
        <dbReference type="Google" id="ProtNLM"/>
    </source>
</evidence>
<reference evidence="1" key="1">
    <citation type="journal article" date="2021" name="Front. Microbiol.">
        <title>Comprehensive Comparative Genomics and Phenotyping of Methylobacterium Species.</title>
        <authorList>
            <person name="Alessa O."/>
            <person name="Ogura Y."/>
            <person name="Fujitani Y."/>
            <person name="Takami H."/>
            <person name="Hayashi T."/>
            <person name="Sahin N."/>
            <person name="Tani A."/>
        </authorList>
    </citation>
    <scope>NUCLEOTIDE SEQUENCE</scope>
    <source>
        <strain evidence="1">NBRC 15689</strain>
    </source>
</reference>
<name>A0ABQ4TAI1_METOR</name>
<evidence type="ECO:0000313" key="1">
    <source>
        <dbReference type="EMBL" id="GJE27890.1"/>
    </source>
</evidence>
<sequence>MTVDINDYVARDSDENTMTVLKVEGDRALCSWYPDGEVEGDPVEEWIPVAELTVLQKALRPR</sequence>
<reference evidence="1" key="2">
    <citation type="submission" date="2021-08" db="EMBL/GenBank/DDBJ databases">
        <authorList>
            <person name="Tani A."/>
            <person name="Ola A."/>
            <person name="Ogura Y."/>
            <person name="Katsura K."/>
            <person name="Hayashi T."/>
        </authorList>
    </citation>
    <scope>NUCLEOTIDE SEQUENCE</scope>
    <source>
        <strain evidence="1">NBRC 15689</strain>
    </source>
</reference>
<protein>
    <recommendedName>
        <fullName evidence="3">DUF551 domain-containing protein</fullName>
    </recommendedName>
</protein>
<dbReference type="EMBL" id="BPQV01000007">
    <property type="protein sequence ID" value="GJE27890.1"/>
    <property type="molecule type" value="Genomic_DNA"/>
</dbReference>
<proteinExistence type="predicted"/>
<dbReference type="RefSeq" id="WP_238311683.1">
    <property type="nucleotide sequence ID" value="NZ_BPQV01000007.1"/>
</dbReference>
<evidence type="ECO:0000313" key="2">
    <source>
        <dbReference type="Proteomes" id="UP001055156"/>
    </source>
</evidence>